<dbReference type="PANTHER" id="PTHR42852">
    <property type="entry name" value="THIOL:DISULFIDE INTERCHANGE PROTEIN DSBE"/>
    <property type="match status" value="1"/>
</dbReference>
<evidence type="ECO:0000259" key="1">
    <source>
        <dbReference type="PROSITE" id="PS51352"/>
    </source>
</evidence>
<name>A0A540VIX1_9CHLR</name>
<dbReference type="InterPro" id="IPR017937">
    <property type="entry name" value="Thioredoxin_CS"/>
</dbReference>
<reference evidence="2 3" key="1">
    <citation type="submission" date="2019-06" db="EMBL/GenBank/DDBJ databases">
        <title>Genome sequence of Litorilinea aerophila BAA-2444.</title>
        <authorList>
            <person name="Maclea K.S."/>
            <person name="Maurais E.G."/>
            <person name="Iannazzi L.C."/>
        </authorList>
    </citation>
    <scope>NUCLEOTIDE SEQUENCE [LARGE SCALE GENOMIC DNA]</scope>
    <source>
        <strain evidence="2 3">ATCC BAA-2444</strain>
    </source>
</reference>
<comment type="caution">
    <text evidence="2">The sequence shown here is derived from an EMBL/GenBank/DDBJ whole genome shotgun (WGS) entry which is preliminary data.</text>
</comment>
<dbReference type="Proteomes" id="UP000317371">
    <property type="component" value="Unassembled WGS sequence"/>
</dbReference>
<proteinExistence type="predicted"/>
<dbReference type="InterPro" id="IPR013766">
    <property type="entry name" value="Thioredoxin_domain"/>
</dbReference>
<dbReference type="PANTHER" id="PTHR42852:SF13">
    <property type="entry name" value="PROTEIN DIPZ"/>
    <property type="match status" value="1"/>
</dbReference>
<sequence length="178" mass="19806">MSHRFNSWTLVFFLVLVLGTGWLWASQVPANALPQARPAEPAVGHPAPPLVLPTLDGSTFDLERLRGTPVVLNFWATWCGPCQRELPALQAAAERYEGLVVFAGVDQGEEPEVVRPYVEQMGLTFVIPMDRDHEAAHRYNVMGLPTTFFIDQYGVIRHIWTGEMNSIILAEAVAQILP</sequence>
<dbReference type="InterPro" id="IPR050553">
    <property type="entry name" value="Thioredoxin_ResA/DsbE_sf"/>
</dbReference>
<evidence type="ECO:0000313" key="3">
    <source>
        <dbReference type="Proteomes" id="UP000317371"/>
    </source>
</evidence>
<dbReference type="InParanoid" id="A0A540VIX1"/>
<dbReference type="GO" id="GO:0016491">
    <property type="term" value="F:oxidoreductase activity"/>
    <property type="evidence" value="ECO:0007669"/>
    <property type="project" value="InterPro"/>
</dbReference>
<dbReference type="PROSITE" id="PS51352">
    <property type="entry name" value="THIOREDOXIN_2"/>
    <property type="match status" value="1"/>
</dbReference>
<dbReference type="Pfam" id="PF00578">
    <property type="entry name" value="AhpC-TSA"/>
    <property type="match status" value="1"/>
</dbReference>
<dbReference type="SUPFAM" id="SSF52833">
    <property type="entry name" value="Thioredoxin-like"/>
    <property type="match status" value="1"/>
</dbReference>
<dbReference type="GO" id="GO:0016209">
    <property type="term" value="F:antioxidant activity"/>
    <property type="evidence" value="ECO:0007669"/>
    <property type="project" value="InterPro"/>
</dbReference>
<dbReference type="PROSITE" id="PS00194">
    <property type="entry name" value="THIOREDOXIN_1"/>
    <property type="match status" value="1"/>
</dbReference>
<dbReference type="AlphaFoldDB" id="A0A540VIX1"/>
<feature type="domain" description="Thioredoxin" evidence="1">
    <location>
        <begin position="41"/>
        <end position="178"/>
    </location>
</feature>
<dbReference type="Gene3D" id="3.40.30.10">
    <property type="entry name" value="Glutaredoxin"/>
    <property type="match status" value="1"/>
</dbReference>
<dbReference type="RefSeq" id="WP_141609414.1">
    <property type="nucleotide sequence ID" value="NZ_VIGC02000007.1"/>
</dbReference>
<dbReference type="FunCoup" id="A0A540VIX1">
    <property type="interactions" value="163"/>
</dbReference>
<organism evidence="2 3">
    <name type="scientific">Litorilinea aerophila</name>
    <dbReference type="NCBI Taxonomy" id="1204385"/>
    <lineage>
        <taxon>Bacteria</taxon>
        <taxon>Bacillati</taxon>
        <taxon>Chloroflexota</taxon>
        <taxon>Caldilineae</taxon>
        <taxon>Caldilineales</taxon>
        <taxon>Caldilineaceae</taxon>
        <taxon>Litorilinea</taxon>
    </lineage>
</organism>
<keyword evidence="3" id="KW-1185">Reference proteome</keyword>
<dbReference type="InterPro" id="IPR036249">
    <property type="entry name" value="Thioredoxin-like_sf"/>
</dbReference>
<accession>A0A540VIX1</accession>
<dbReference type="CDD" id="cd02966">
    <property type="entry name" value="TlpA_like_family"/>
    <property type="match status" value="1"/>
</dbReference>
<dbReference type="InterPro" id="IPR000866">
    <property type="entry name" value="AhpC/TSA"/>
</dbReference>
<protein>
    <submittedName>
        <fullName evidence="2">TlpA family protein disulfide reductase</fullName>
    </submittedName>
</protein>
<gene>
    <name evidence="2" type="ORF">FKZ61_07215</name>
</gene>
<evidence type="ECO:0000313" key="2">
    <source>
        <dbReference type="EMBL" id="TQE96672.1"/>
    </source>
</evidence>
<dbReference type="OrthoDB" id="25753at2"/>
<dbReference type="EMBL" id="VIGC01000007">
    <property type="protein sequence ID" value="TQE96672.1"/>
    <property type="molecule type" value="Genomic_DNA"/>
</dbReference>